<dbReference type="EMBL" id="JAJTWU010000010">
    <property type="protein sequence ID" value="MCE4557301.1"/>
    <property type="molecule type" value="Genomic_DNA"/>
</dbReference>
<proteinExistence type="predicted"/>
<dbReference type="RefSeq" id="WP_233374682.1">
    <property type="nucleotide sequence ID" value="NZ_JAJTWU010000010.1"/>
</dbReference>
<name>A0ABS8Y2T3_9BURK</name>
<dbReference type="Proteomes" id="UP001200741">
    <property type="component" value="Unassembled WGS sequence"/>
</dbReference>
<protein>
    <submittedName>
        <fullName evidence="2">Type II toxin-antitoxin system VapB family antitoxin</fullName>
    </submittedName>
</protein>
<gene>
    <name evidence="2" type="ORF">LXT13_23170</name>
</gene>
<keyword evidence="3" id="KW-1185">Reference proteome</keyword>
<evidence type="ECO:0000313" key="2">
    <source>
        <dbReference type="EMBL" id="MCE4557301.1"/>
    </source>
</evidence>
<organism evidence="2 3">
    <name type="scientific">Pelomonas cellulosilytica</name>
    <dbReference type="NCBI Taxonomy" id="2906762"/>
    <lineage>
        <taxon>Bacteria</taxon>
        <taxon>Pseudomonadati</taxon>
        <taxon>Pseudomonadota</taxon>
        <taxon>Betaproteobacteria</taxon>
        <taxon>Burkholderiales</taxon>
        <taxon>Sphaerotilaceae</taxon>
        <taxon>Roseateles</taxon>
    </lineage>
</organism>
<feature type="region of interest" description="Disordered" evidence="1">
    <location>
        <begin position="61"/>
        <end position="91"/>
    </location>
</feature>
<sequence length="91" mass="9989">MRTNIDIDDDLMAAAMKAGPYKTKKEAVEAGLLLLKRQAAYREILKFRGQLQWGWGDEAEEANDAPAAAEPAKAHRAAAAKPKAEKARGRR</sequence>
<dbReference type="Pfam" id="PF09957">
    <property type="entry name" value="VapB_antitoxin"/>
    <property type="match status" value="1"/>
</dbReference>
<comment type="caution">
    <text evidence="2">The sequence shown here is derived from an EMBL/GenBank/DDBJ whole genome shotgun (WGS) entry which is preliminary data.</text>
</comment>
<evidence type="ECO:0000256" key="1">
    <source>
        <dbReference type="SAM" id="MobiDB-lite"/>
    </source>
</evidence>
<feature type="compositionally biased region" description="Basic and acidic residues" evidence="1">
    <location>
        <begin position="82"/>
        <end position="91"/>
    </location>
</feature>
<accession>A0ABS8Y2T3</accession>
<dbReference type="InterPro" id="IPR019239">
    <property type="entry name" value="VapB_antitoxin"/>
</dbReference>
<evidence type="ECO:0000313" key="3">
    <source>
        <dbReference type="Proteomes" id="UP001200741"/>
    </source>
</evidence>
<reference evidence="2 3" key="1">
    <citation type="submission" date="2021-12" db="EMBL/GenBank/DDBJ databases">
        <title>Genome seq of P8.</title>
        <authorList>
            <person name="Seo T."/>
        </authorList>
    </citation>
    <scope>NUCLEOTIDE SEQUENCE [LARGE SCALE GENOMIC DNA]</scope>
    <source>
        <strain evidence="2 3">P8</strain>
    </source>
</reference>
<feature type="compositionally biased region" description="Low complexity" evidence="1">
    <location>
        <begin position="64"/>
        <end position="81"/>
    </location>
</feature>